<dbReference type="InterPro" id="IPR008042">
    <property type="entry name" value="Retrotrans_Pao"/>
</dbReference>
<dbReference type="Pfam" id="PF05380">
    <property type="entry name" value="Peptidase_A17"/>
    <property type="match status" value="1"/>
</dbReference>
<dbReference type="AlphaFoldDB" id="A0A0N4VQD4"/>
<sequence length="173" mass="20263">MILLHAFTDASQKAYATVLCVRCRNEKVDYDCNILFSKTRLNSCKEISITRLELLAILIGVSAIKFVRKETNGSECALNWVHSSKLLPRFIENRVTEIRSYNNLEFKHISGVKNPADIPTREFTLIELRLWLLEREYLGLNIQSQKFIFSECTGKKLIEFQIYHRLLFEIFKK</sequence>
<proteinExistence type="predicted"/>
<protein>
    <submittedName>
        <fullName evidence="1">Integrase_SAM-like_N domain-containing protein</fullName>
    </submittedName>
</protein>
<name>A0A0N4VQD4_ENTVE</name>
<reference evidence="1" key="1">
    <citation type="submission" date="2017-02" db="UniProtKB">
        <authorList>
            <consortium name="WormBaseParasite"/>
        </authorList>
    </citation>
    <scope>IDENTIFICATION</scope>
</reference>
<dbReference type="WBParaSite" id="EVEC_0001323301-mRNA-1">
    <property type="protein sequence ID" value="EVEC_0001323301-mRNA-1"/>
    <property type="gene ID" value="EVEC_0001323301"/>
</dbReference>
<evidence type="ECO:0000313" key="1">
    <source>
        <dbReference type="WBParaSite" id="EVEC_0001323301-mRNA-1"/>
    </source>
</evidence>
<organism evidence="1">
    <name type="scientific">Enterobius vermicularis</name>
    <name type="common">Human pinworm</name>
    <dbReference type="NCBI Taxonomy" id="51028"/>
    <lineage>
        <taxon>Eukaryota</taxon>
        <taxon>Metazoa</taxon>
        <taxon>Ecdysozoa</taxon>
        <taxon>Nematoda</taxon>
        <taxon>Chromadorea</taxon>
        <taxon>Rhabditida</taxon>
        <taxon>Spirurina</taxon>
        <taxon>Oxyuridomorpha</taxon>
        <taxon>Oxyuroidea</taxon>
        <taxon>Oxyuridae</taxon>
        <taxon>Enterobius</taxon>
    </lineage>
</organism>
<accession>A0A0N4VQD4</accession>
<dbReference type="PANTHER" id="PTHR47331">
    <property type="entry name" value="PHD-TYPE DOMAIN-CONTAINING PROTEIN"/>
    <property type="match status" value="1"/>
</dbReference>